<name>A0A397RHZ2_9MOLU</name>
<evidence type="ECO:0000256" key="1">
    <source>
        <dbReference type="SAM" id="MobiDB-lite"/>
    </source>
</evidence>
<feature type="compositionally biased region" description="Acidic residues" evidence="1">
    <location>
        <begin position="98"/>
        <end position="108"/>
    </location>
</feature>
<organism evidence="3 4">
    <name type="scientific">Anaeroplasma bactoclasticum</name>
    <dbReference type="NCBI Taxonomy" id="2088"/>
    <lineage>
        <taxon>Bacteria</taxon>
        <taxon>Bacillati</taxon>
        <taxon>Mycoplasmatota</taxon>
        <taxon>Mollicutes</taxon>
        <taxon>Anaeroplasmatales</taxon>
        <taxon>Anaeroplasmataceae</taxon>
        <taxon>Anaeroplasma</taxon>
    </lineage>
</organism>
<keyword evidence="4" id="KW-1185">Reference proteome</keyword>
<accession>A0A397RHZ2</accession>
<dbReference type="RefSeq" id="WP_119016651.1">
    <property type="nucleotide sequence ID" value="NZ_QXEV01000021.1"/>
</dbReference>
<dbReference type="Proteomes" id="UP000266506">
    <property type="component" value="Unassembled WGS sequence"/>
</dbReference>
<evidence type="ECO:0000313" key="3">
    <source>
        <dbReference type="EMBL" id="RIA73960.1"/>
    </source>
</evidence>
<evidence type="ECO:0000313" key="4">
    <source>
        <dbReference type="Proteomes" id="UP000266506"/>
    </source>
</evidence>
<sequence>MEIIFYNITAIVIGLLLAYYGSYSLIKRKKKLFGIATIVISSFDIGFGIWGFFLNEYQFIVILGILAFTLIEIIFFLLFNKKEEKTKNNKTKVKKEEKEEDYLEREEE</sequence>
<gene>
    <name evidence="3" type="ORF">EI71_01541</name>
</gene>
<comment type="caution">
    <text evidence="3">The sequence shown here is derived from an EMBL/GenBank/DDBJ whole genome shotgun (WGS) entry which is preliminary data.</text>
</comment>
<keyword evidence="2" id="KW-1133">Transmembrane helix</keyword>
<proteinExistence type="predicted"/>
<keyword evidence="2" id="KW-0472">Membrane</keyword>
<feature type="region of interest" description="Disordered" evidence="1">
    <location>
        <begin position="87"/>
        <end position="108"/>
    </location>
</feature>
<evidence type="ECO:0000256" key="2">
    <source>
        <dbReference type="SAM" id="Phobius"/>
    </source>
</evidence>
<reference evidence="3 4" key="1">
    <citation type="submission" date="2018-08" db="EMBL/GenBank/DDBJ databases">
        <title>Genomic Encyclopedia of Archaeal and Bacterial Type Strains, Phase II (KMG-II): from individual species to whole genera.</title>
        <authorList>
            <person name="Goeker M."/>
        </authorList>
    </citation>
    <scope>NUCLEOTIDE SEQUENCE [LARGE SCALE GENOMIC DNA]</scope>
    <source>
        <strain evidence="3 4">ATCC 27112</strain>
    </source>
</reference>
<protein>
    <submittedName>
        <fullName evidence="3">Uncharacterized protein</fullName>
    </submittedName>
</protein>
<dbReference type="InParanoid" id="A0A397RHZ2"/>
<keyword evidence="2" id="KW-0812">Transmembrane</keyword>
<dbReference type="AlphaFoldDB" id="A0A397RHZ2"/>
<feature type="transmembrane region" description="Helical" evidence="2">
    <location>
        <begin position="6"/>
        <end position="26"/>
    </location>
</feature>
<dbReference type="EMBL" id="QXEV01000021">
    <property type="protein sequence ID" value="RIA73960.1"/>
    <property type="molecule type" value="Genomic_DNA"/>
</dbReference>
<feature type="transmembrane region" description="Helical" evidence="2">
    <location>
        <begin position="59"/>
        <end position="79"/>
    </location>
</feature>
<feature type="transmembrane region" description="Helical" evidence="2">
    <location>
        <begin position="33"/>
        <end position="53"/>
    </location>
</feature>